<name>A0ABP9DEJ6_9ACTN</name>
<dbReference type="Proteomes" id="UP001501752">
    <property type="component" value="Unassembled WGS sequence"/>
</dbReference>
<keyword evidence="2" id="KW-0413">Isomerase</keyword>
<dbReference type="NCBIfam" id="TIGR00654">
    <property type="entry name" value="PhzF_family"/>
    <property type="match status" value="1"/>
</dbReference>
<dbReference type="PANTHER" id="PTHR13774">
    <property type="entry name" value="PHENAZINE BIOSYNTHESIS PROTEIN"/>
    <property type="match status" value="1"/>
</dbReference>
<protein>
    <submittedName>
        <fullName evidence="3">PhzF family phenazine biosynthesis protein</fullName>
    </submittedName>
</protein>
<evidence type="ECO:0000256" key="2">
    <source>
        <dbReference type="ARBA" id="ARBA00023235"/>
    </source>
</evidence>
<proteinExistence type="inferred from homology"/>
<evidence type="ECO:0000313" key="3">
    <source>
        <dbReference type="EMBL" id="GAA4841312.1"/>
    </source>
</evidence>
<dbReference type="PIRSF" id="PIRSF016184">
    <property type="entry name" value="PhzC_PhzF"/>
    <property type="match status" value="1"/>
</dbReference>
<dbReference type="EMBL" id="BAABIS010000001">
    <property type="protein sequence ID" value="GAA4841312.1"/>
    <property type="molecule type" value="Genomic_DNA"/>
</dbReference>
<dbReference type="PANTHER" id="PTHR13774:SF17">
    <property type="entry name" value="PHENAZINE BIOSYNTHESIS-LIKE DOMAIN-CONTAINING PROTEIN"/>
    <property type="match status" value="1"/>
</dbReference>
<dbReference type="RefSeq" id="WP_345696080.1">
    <property type="nucleotide sequence ID" value="NZ_BAABIS010000001.1"/>
</dbReference>
<evidence type="ECO:0000256" key="1">
    <source>
        <dbReference type="ARBA" id="ARBA00008270"/>
    </source>
</evidence>
<evidence type="ECO:0000313" key="4">
    <source>
        <dbReference type="Proteomes" id="UP001501752"/>
    </source>
</evidence>
<organism evidence="3 4">
    <name type="scientific">Kitasatospora terrestris</name>
    <dbReference type="NCBI Taxonomy" id="258051"/>
    <lineage>
        <taxon>Bacteria</taxon>
        <taxon>Bacillati</taxon>
        <taxon>Actinomycetota</taxon>
        <taxon>Actinomycetes</taxon>
        <taxon>Kitasatosporales</taxon>
        <taxon>Streptomycetaceae</taxon>
        <taxon>Kitasatospora</taxon>
    </lineage>
</organism>
<comment type="caution">
    <text evidence="3">The sequence shown here is derived from an EMBL/GenBank/DDBJ whole genome shotgun (WGS) entry which is preliminary data.</text>
</comment>
<dbReference type="Gene3D" id="3.10.310.10">
    <property type="entry name" value="Diaminopimelate Epimerase, Chain A, domain 1"/>
    <property type="match status" value="2"/>
</dbReference>
<dbReference type="InterPro" id="IPR003719">
    <property type="entry name" value="Phenazine_PhzF-like"/>
</dbReference>
<dbReference type="SUPFAM" id="SSF54506">
    <property type="entry name" value="Diaminopimelate epimerase-like"/>
    <property type="match status" value="1"/>
</dbReference>
<gene>
    <name evidence="3" type="ORF">GCM10023235_16190</name>
</gene>
<sequence length="274" mass="28733">MRLRIIDAFTDRPFAGNPAAVCLLDGPEWPQERWLRRVAAEMNLPETAFARPTGGPGAWALRWFTPTEEVDLCGHATLATVHALRGDGLLDGTDGQVRFATRSGELRARTEPDGSITLDFPANGAVAAQPPAGLAEALGRPVTEAYAVPGLGELLVVLASEHAVRALAPDLGALALLPLRGVVVTARADDPAGGGYDFVSRNFAPSVGIPEDPVTGSSHTALAPFWAERLGRTELTGYQASVRGGLVACRLLGDRVLLSGHAVTVLDGTLHSTP</sequence>
<dbReference type="Pfam" id="PF02567">
    <property type="entry name" value="PhzC-PhzF"/>
    <property type="match status" value="1"/>
</dbReference>
<accession>A0ABP9DEJ6</accession>
<reference evidence="4" key="1">
    <citation type="journal article" date="2019" name="Int. J. Syst. Evol. Microbiol.">
        <title>The Global Catalogue of Microorganisms (GCM) 10K type strain sequencing project: providing services to taxonomists for standard genome sequencing and annotation.</title>
        <authorList>
            <consortium name="The Broad Institute Genomics Platform"/>
            <consortium name="The Broad Institute Genome Sequencing Center for Infectious Disease"/>
            <person name="Wu L."/>
            <person name="Ma J."/>
        </authorList>
    </citation>
    <scope>NUCLEOTIDE SEQUENCE [LARGE SCALE GENOMIC DNA]</scope>
    <source>
        <strain evidence="4">JCM 13006</strain>
    </source>
</reference>
<comment type="similarity">
    <text evidence="1">Belongs to the PhzF family.</text>
</comment>
<keyword evidence="4" id="KW-1185">Reference proteome</keyword>